<keyword evidence="1" id="KW-1133">Transmembrane helix</keyword>
<keyword evidence="3" id="KW-1185">Reference proteome</keyword>
<dbReference type="EMBL" id="MOMC01000008">
    <property type="protein sequence ID" value="ONH32784.1"/>
    <property type="molecule type" value="Genomic_DNA"/>
</dbReference>
<evidence type="ECO:0000256" key="1">
    <source>
        <dbReference type="SAM" id="Phobius"/>
    </source>
</evidence>
<evidence type="ECO:0000313" key="2">
    <source>
        <dbReference type="EMBL" id="ONH32784.1"/>
    </source>
</evidence>
<dbReference type="Proteomes" id="UP000188929">
    <property type="component" value="Unassembled WGS sequence"/>
</dbReference>
<accession>A0A1V2IHZ1</accession>
<protein>
    <submittedName>
        <fullName evidence="2">Uncharacterized protein</fullName>
    </submittedName>
</protein>
<gene>
    <name evidence="2" type="ORF">BL253_03315</name>
</gene>
<dbReference type="STRING" id="1834516.BL253_03315"/>
<evidence type="ECO:0000313" key="3">
    <source>
        <dbReference type="Proteomes" id="UP000188929"/>
    </source>
</evidence>
<name>A0A1V2IHZ1_9ACTN</name>
<dbReference type="OrthoDB" id="3216198at2"/>
<feature type="transmembrane region" description="Helical" evidence="1">
    <location>
        <begin position="6"/>
        <end position="26"/>
    </location>
</feature>
<keyword evidence="1" id="KW-0812">Transmembrane</keyword>
<dbReference type="AlphaFoldDB" id="A0A1V2IHZ1"/>
<dbReference type="RefSeq" id="WP_076813473.1">
    <property type="nucleotide sequence ID" value="NZ_MOMC01000008.1"/>
</dbReference>
<comment type="caution">
    <text evidence="2">The sequence shown here is derived from an EMBL/GenBank/DDBJ whole genome shotgun (WGS) entry which is preliminary data.</text>
</comment>
<sequence>MPWVLVDVALIVGSLLLLVLCALAVWRKVRVARSTAGELKERVSGLSAETTALSARLDTAEVSARLAERSTAG</sequence>
<keyword evidence="1" id="KW-0472">Membrane</keyword>
<reference evidence="3" key="1">
    <citation type="submission" date="2016-10" db="EMBL/GenBank/DDBJ databases">
        <title>Frankia sp. NRRL B-16386 Genome sequencing.</title>
        <authorList>
            <person name="Ghodhbane-Gtari F."/>
            <person name="Swanson E."/>
            <person name="Gueddou A."/>
            <person name="Hezbri K."/>
            <person name="Ktari K."/>
            <person name="Nouioui I."/>
            <person name="Morris K."/>
            <person name="Simpson S."/>
            <person name="Abebe-Akele F."/>
            <person name="Thomas K."/>
            <person name="Gtari M."/>
            <person name="Tisa L.S."/>
        </authorList>
    </citation>
    <scope>NUCLEOTIDE SEQUENCE [LARGE SCALE GENOMIC DNA]</scope>
    <source>
        <strain evidence="3">NRRL B-16386</strain>
    </source>
</reference>
<proteinExistence type="predicted"/>
<organism evidence="2 3">
    <name type="scientific">Pseudofrankia asymbiotica</name>
    <dbReference type="NCBI Taxonomy" id="1834516"/>
    <lineage>
        <taxon>Bacteria</taxon>
        <taxon>Bacillati</taxon>
        <taxon>Actinomycetota</taxon>
        <taxon>Actinomycetes</taxon>
        <taxon>Frankiales</taxon>
        <taxon>Frankiaceae</taxon>
        <taxon>Pseudofrankia</taxon>
    </lineage>
</organism>